<evidence type="ECO:0008006" key="5">
    <source>
        <dbReference type="Google" id="ProtNLM"/>
    </source>
</evidence>
<accession>A0A7W9SWR3</accession>
<name>A0A7W9SWR3_ARMRO</name>
<gene>
    <name evidence="3" type="ORF">HNQ39_005660</name>
</gene>
<dbReference type="EMBL" id="JACHGW010000009">
    <property type="protein sequence ID" value="MBB6053813.1"/>
    <property type="molecule type" value="Genomic_DNA"/>
</dbReference>
<feature type="non-terminal residue" evidence="3">
    <location>
        <position position="408"/>
    </location>
</feature>
<dbReference type="PANTHER" id="PTHR43566:SF2">
    <property type="entry name" value="DUF4143 DOMAIN-CONTAINING PROTEIN"/>
    <property type="match status" value="1"/>
</dbReference>
<dbReference type="AlphaFoldDB" id="A0A7W9SWR3"/>
<proteinExistence type="predicted"/>
<dbReference type="Proteomes" id="UP000520814">
    <property type="component" value="Unassembled WGS sequence"/>
</dbReference>
<evidence type="ECO:0000313" key="3">
    <source>
        <dbReference type="EMBL" id="MBB6053813.1"/>
    </source>
</evidence>
<dbReference type="PANTHER" id="PTHR43566">
    <property type="entry name" value="CONSERVED PROTEIN"/>
    <property type="match status" value="1"/>
</dbReference>
<evidence type="ECO:0000259" key="2">
    <source>
        <dbReference type="Pfam" id="PF13635"/>
    </source>
</evidence>
<dbReference type="InterPro" id="IPR025420">
    <property type="entry name" value="DUF4143"/>
</dbReference>
<dbReference type="SUPFAM" id="SSF52540">
    <property type="entry name" value="P-loop containing nucleoside triphosphate hydrolases"/>
    <property type="match status" value="1"/>
</dbReference>
<keyword evidence="4" id="KW-1185">Reference proteome</keyword>
<protein>
    <recommendedName>
        <fullName evidence="5">AAA+ ATPase domain-containing protein</fullName>
    </recommendedName>
</protein>
<reference evidence="3 4" key="1">
    <citation type="submission" date="2020-08" db="EMBL/GenBank/DDBJ databases">
        <title>Genomic Encyclopedia of Type Strains, Phase IV (KMG-IV): sequencing the most valuable type-strain genomes for metagenomic binning, comparative biology and taxonomic classification.</title>
        <authorList>
            <person name="Goeker M."/>
        </authorList>
    </citation>
    <scope>NUCLEOTIDE SEQUENCE [LARGE SCALE GENOMIC DNA]</scope>
    <source>
        <strain evidence="3 4">DSM 23562</strain>
    </source>
</reference>
<sequence>MLYSRHLKPLIEAACQDTPVVLVNGARQTGKTTLAREVLAAESEGTYLTLDDATTLATAKADPTGFIQNLPERVILDEVQHCPELFPAIKVSVDNNRKPGRFLLTGSANILLLPKLSESLAGRMEVLTLWPLSQSELEVGGTSGIVDALFEEELTVRTLPALPREELIRRILLGGYPEPVQRINEARRRQWFASYLTTILQRDIRDLANIDGLTSIPTLLGLLAARTSNLLNVTELSSTLAMPYATVHRYLALLEATFLVGRLPAWSGNLGARLVKTPKIVMSDTGLACHLLGLDAKRLDRDGVTLGMLLETLVVMELRKQAGWSELAPALFHWRTQTRQEVDLVLETRSGDVVGVEVKAASTVNPADFKGLRALQEALGTRFIRGVLFYSGETLLPFGEGLYAVPLS</sequence>
<evidence type="ECO:0000313" key="4">
    <source>
        <dbReference type="Proteomes" id="UP000520814"/>
    </source>
</evidence>
<dbReference type="InterPro" id="IPR027417">
    <property type="entry name" value="P-loop_NTPase"/>
</dbReference>
<dbReference type="Pfam" id="PF13173">
    <property type="entry name" value="AAA_14"/>
    <property type="match status" value="1"/>
</dbReference>
<comment type="caution">
    <text evidence="3">The sequence shown here is derived from an EMBL/GenBank/DDBJ whole genome shotgun (WGS) entry which is preliminary data.</text>
</comment>
<feature type="domain" description="AAA" evidence="1">
    <location>
        <begin position="18"/>
        <end position="137"/>
    </location>
</feature>
<dbReference type="RefSeq" id="WP_184203904.1">
    <property type="nucleotide sequence ID" value="NZ_JACHGW010000009.1"/>
</dbReference>
<dbReference type="Pfam" id="PF13635">
    <property type="entry name" value="DUF4143"/>
    <property type="match status" value="1"/>
</dbReference>
<evidence type="ECO:0000259" key="1">
    <source>
        <dbReference type="Pfam" id="PF13173"/>
    </source>
</evidence>
<organism evidence="3 4">
    <name type="scientific">Armatimonas rosea</name>
    <dbReference type="NCBI Taxonomy" id="685828"/>
    <lineage>
        <taxon>Bacteria</taxon>
        <taxon>Bacillati</taxon>
        <taxon>Armatimonadota</taxon>
        <taxon>Armatimonadia</taxon>
        <taxon>Armatimonadales</taxon>
        <taxon>Armatimonadaceae</taxon>
        <taxon>Armatimonas</taxon>
    </lineage>
</organism>
<feature type="domain" description="DUF4143" evidence="2">
    <location>
        <begin position="201"/>
        <end position="360"/>
    </location>
</feature>
<dbReference type="InterPro" id="IPR041682">
    <property type="entry name" value="AAA_14"/>
</dbReference>